<dbReference type="Proteomes" id="UP001151752">
    <property type="component" value="Chromosome 6"/>
</dbReference>
<evidence type="ECO:0000256" key="1">
    <source>
        <dbReference type="SAM" id="MobiDB-lite"/>
    </source>
</evidence>
<name>A0A9Q0ZSF8_9ROSI</name>
<feature type="region of interest" description="Disordered" evidence="1">
    <location>
        <begin position="1"/>
        <end position="74"/>
    </location>
</feature>
<feature type="compositionally biased region" description="Polar residues" evidence="1">
    <location>
        <begin position="28"/>
        <end position="48"/>
    </location>
</feature>
<comment type="caution">
    <text evidence="2">The sequence shown here is derived from an EMBL/GenBank/DDBJ whole genome shotgun (WGS) entry which is preliminary data.</text>
</comment>
<protein>
    <submittedName>
        <fullName evidence="2">Uncharacterized protein</fullName>
    </submittedName>
</protein>
<reference evidence="2" key="2">
    <citation type="journal article" date="2023" name="Int. J. Mol. Sci.">
        <title>De Novo Assembly and Annotation of 11 Diverse Shrub Willow (Salix) Genomes Reveals Novel Gene Organization in Sex-Linked Regions.</title>
        <authorList>
            <person name="Hyden B."/>
            <person name="Feng K."/>
            <person name="Yates T.B."/>
            <person name="Jawdy S."/>
            <person name="Cereghino C."/>
            <person name="Smart L.B."/>
            <person name="Muchero W."/>
        </authorList>
    </citation>
    <scope>NUCLEOTIDE SEQUENCE</scope>
    <source>
        <tissue evidence="2">Shoot tip</tissue>
    </source>
</reference>
<keyword evidence="3" id="KW-1185">Reference proteome</keyword>
<accession>A0A9Q0ZSF8</accession>
<reference evidence="2" key="1">
    <citation type="submission" date="2022-11" db="EMBL/GenBank/DDBJ databases">
        <authorList>
            <person name="Hyden B.L."/>
            <person name="Feng K."/>
            <person name="Yates T."/>
            <person name="Jawdy S."/>
            <person name="Smart L.B."/>
            <person name="Muchero W."/>
        </authorList>
    </citation>
    <scope>NUCLEOTIDE SEQUENCE</scope>
    <source>
        <tissue evidence="2">Shoot tip</tissue>
    </source>
</reference>
<dbReference type="AlphaFoldDB" id="A0A9Q0ZSF8"/>
<dbReference type="EMBL" id="JAPFFM010000009">
    <property type="protein sequence ID" value="KAJ6745183.1"/>
    <property type="molecule type" value="Genomic_DNA"/>
</dbReference>
<sequence length="134" mass="14819">MPRRTRNSNKLSSSSTTTTTTTTILKPPQNSSARKSNFHNNGLSPQKHNPSEKRSLGPNANQPVSNKISDCKPDDRRILASNEVKGEVEMKKVSILRRSLRLSLLQGTDADQLGSNMTSDCDRRILSSNEVKGR</sequence>
<gene>
    <name evidence="2" type="ORF">OIU74_027970</name>
</gene>
<evidence type="ECO:0000313" key="2">
    <source>
        <dbReference type="EMBL" id="KAJ6745183.1"/>
    </source>
</evidence>
<organism evidence="2 3">
    <name type="scientific">Salix koriyanagi</name>
    <dbReference type="NCBI Taxonomy" id="2511006"/>
    <lineage>
        <taxon>Eukaryota</taxon>
        <taxon>Viridiplantae</taxon>
        <taxon>Streptophyta</taxon>
        <taxon>Embryophyta</taxon>
        <taxon>Tracheophyta</taxon>
        <taxon>Spermatophyta</taxon>
        <taxon>Magnoliopsida</taxon>
        <taxon>eudicotyledons</taxon>
        <taxon>Gunneridae</taxon>
        <taxon>Pentapetalae</taxon>
        <taxon>rosids</taxon>
        <taxon>fabids</taxon>
        <taxon>Malpighiales</taxon>
        <taxon>Salicaceae</taxon>
        <taxon>Saliceae</taxon>
        <taxon>Salix</taxon>
    </lineage>
</organism>
<feature type="compositionally biased region" description="Low complexity" evidence="1">
    <location>
        <begin position="12"/>
        <end position="23"/>
    </location>
</feature>
<proteinExistence type="predicted"/>
<evidence type="ECO:0000313" key="3">
    <source>
        <dbReference type="Proteomes" id="UP001151752"/>
    </source>
</evidence>
<feature type="compositionally biased region" description="Polar residues" evidence="1">
    <location>
        <begin position="58"/>
        <end position="68"/>
    </location>
</feature>